<organism evidence="2 3">
    <name type="scientific">Pseudaminobacter soli</name>
    <name type="common">ex Li et al. 2025</name>
    <dbReference type="NCBI Taxonomy" id="1295366"/>
    <lineage>
        <taxon>Bacteria</taxon>
        <taxon>Pseudomonadati</taxon>
        <taxon>Pseudomonadota</taxon>
        <taxon>Alphaproteobacteria</taxon>
        <taxon>Hyphomicrobiales</taxon>
        <taxon>Phyllobacteriaceae</taxon>
        <taxon>Pseudaminobacter</taxon>
    </lineage>
</organism>
<dbReference type="RefSeq" id="WP_106727045.1">
    <property type="nucleotide sequence ID" value="NZ_PXYL01000023.1"/>
</dbReference>
<sequence length="90" mass="9566">MIASGHQPCDGSARPIDPETMAAVSPLPPPEEIFVDWLMSVPAGADIEAAARRQIALIDRHTPLHPAVQCLRALLASMAGAAEPRSLSRF</sequence>
<comment type="caution">
    <text evidence="2">The sequence shown here is derived from an EMBL/GenBank/DDBJ whole genome shotgun (WGS) entry which is preliminary data.</text>
</comment>
<dbReference type="OrthoDB" id="8098377at2"/>
<proteinExistence type="predicted"/>
<evidence type="ECO:0000313" key="3">
    <source>
        <dbReference type="Proteomes" id="UP000240653"/>
    </source>
</evidence>
<keyword evidence="3" id="KW-1185">Reference proteome</keyword>
<feature type="region of interest" description="Disordered" evidence="1">
    <location>
        <begin position="1"/>
        <end position="27"/>
    </location>
</feature>
<dbReference type="Proteomes" id="UP000240653">
    <property type="component" value="Unassembled WGS sequence"/>
</dbReference>
<dbReference type="AlphaFoldDB" id="A0A2P7RZN0"/>
<name>A0A2P7RZN0_9HYPH</name>
<dbReference type="EMBL" id="PXYL01000023">
    <property type="protein sequence ID" value="PSJ55642.1"/>
    <property type="molecule type" value="Genomic_DNA"/>
</dbReference>
<gene>
    <name evidence="2" type="ORF">C7I85_26720</name>
</gene>
<protein>
    <submittedName>
        <fullName evidence="2">Uncharacterized protein</fullName>
    </submittedName>
</protein>
<evidence type="ECO:0000256" key="1">
    <source>
        <dbReference type="SAM" id="MobiDB-lite"/>
    </source>
</evidence>
<reference evidence="2 3" key="1">
    <citation type="submission" date="2018-03" db="EMBL/GenBank/DDBJ databases">
        <title>The draft genome of Mesorhizobium soli JCM 19897.</title>
        <authorList>
            <person name="Li L."/>
            <person name="Liu L."/>
            <person name="Liang L."/>
            <person name="Wang T."/>
            <person name="Zhang X."/>
        </authorList>
    </citation>
    <scope>NUCLEOTIDE SEQUENCE [LARGE SCALE GENOMIC DNA]</scope>
    <source>
        <strain evidence="2 3">JCM 19897</strain>
    </source>
</reference>
<accession>A0A2P7RZN0</accession>
<evidence type="ECO:0000313" key="2">
    <source>
        <dbReference type="EMBL" id="PSJ55642.1"/>
    </source>
</evidence>